<dbReference type="PANTHER" id="PTHR47974:SF9">
    <property type="entry name" value="RECEPTOR-LIKE SERINE_THREONINE-PROTEIN KINASE"/>
    <property type="match status" value="1"/>
</dbReference>
<keyword evidence="10 16" id="KW-1133">Transmembrane helix</keyword>
<dbReference type="AlphaFoldDB" id="A0A9E7KZU7"/>
<comment type="catalytic activity">
    <reaction evidence="13">
        <text>L-seryl-[protein] + ATP = O-phospho-L-seryl-[protein] + ADP + H(+)</text>
        <dbReference type="Rhea" id="RHEA:17989"/>
        <dbReference type="Rhea" id="RHEA-COMP:9863"/>
        <dbReference type="Rhea" id="RHEA-COMP:11604"/>
        <dbReference type="ChEBI" id="CHEBI:15378"/>
        <dbReference type="ChEBI" id="CHEBI:29999"/>
        <dbReference type="ChEBI" id="CHEBI:30616"/>
        <dbReference type="ChEBI" id="CHEBI:83421"/>
        <dbReference type="ChEBI" id="CHEBI:456216"/>
        <dbReference type="EC" id="2.7.11.1"/>
    </reaction>
</comment>
<evidence type="ECO:0000256" key="5">
    <source>
        <dbReference type="ARBA" id="ARBA00022692"/>
    </source>
</evidence>
<keyword evidence="7 14" id="KW-0547">Nucleotide-binding</keyword>
<protein>
    <recommendedName>
        <fullName evidence="2">non-specific serine/threonine protein kinase</fullName>
        <ecNumber evidence="2">2.7.11.1</ecNumber>
    </recommendedName>
</protein>
<name>A0A9E7KZU7_9LILI</name>
<dbReference type="PANTHER" id="PTHR47974">
    <property type="entry name" value="OS07G0415500 PROTEIN"/>
    <property type="match status" value="1"/>
</dbReference>
<evidence type="ECO:0000256" key="12">
    <source>
        <dbReference type="ARBA" id="ARBA00047899"/>
    </source>
</evidence>
<evidence type="ECO:0000256" key="11">
    <source>
        <dbReference type="ARBA" id="ARBA00023136"/>
    </source>
</evidence>
<dbReference type="Gene3D" id="1.10.510.10">
    <property type="entry name" value="Transferase(Phosphotransferase) domain 1"/>
    <property type="match status" value="1"/>
</dbReference>
<dbReference type="InterPro" id="IPR011009">
    <property type="entry name" value="Kinase-like_dom_sf"/>
</dbReference>
<reference evidence="18" key="1">
    <citation type="submission" date="2022-05" db="EMBL/GenBank/DDBJ databases">
        <title>The Musa troglodytarum L. genome provides insights into the mechanism of non-climacteric behaviour and enrichment of carotenoids.</title>
        <authorList>
            <person name="Wang J."/>
        </authorList>
    </citation>
    <scope>NUCLEOTIDE SEQUENCE</scope>
    <source>
        <tissue evidence="18">Leaf</tissue>
    </source>
</reference>
<comment type="subcellular location">
    <subcellularLocation>
        <location evidence="1">Membrane</location>
        <topology evidence="1">Single-pass membrane protein</topology>
    </subcellularLocation>
</comment>
<dbReference type="EC" id="2.7.11.1" evidence="2"/>
<proteinExistence type="predicted"/>
<evidence type="ECO:0000313" key="18">
    <source>
        <dbReference type="EMBL" id="URE35421.1"/>
    </source>
</evidence>
<dbReference type="SUPFAM" id="SSF56112">
    <property type="entry name" value="Protein kinase-like (PK-like)"/>
    <property type="match status" value="1"/>
</dbReference>
<gene>
    <name evidence="18" type="ORF">MUK42_34267</name>
</gene>
<dbReference type="FunFam" id="1.10.510.10:FF:001023">
    <property type="entry name" value="Os07g0541700 protein"/>
    <property type="match status" value="1"/>
</dbReference>
<evidence type="ECO:0000256" key="2">
    <source>
        <dbReference type="ARBA" id="ARBA00012513"/>
    </source>
</evidence>
<dbReference type="OrthoDB" id="4062651at2759"/>
<keyword evidence="6" id="KW-0732">Signal</keyword>
<dbReference type="Gene3D" id="3.30.200.20">
    <property type="entry name" value="Phosphorylase Kinase, domain 1"/>
    <property type="match status" value="1"/>
</dbReference>
<keyword evidence="19" id="KW-1185">Reference proteome</keyword>
<feature type="compositionally biased region" description="Basic and acidic residues" evidence="15">
    <location>
        <begin position="569"/>
        <end position="582"/>
    </location>
</feature>
<dbReference type="PROSITE" id="PS00107">
    <property type="entry name" value="PROTEIN_KINASE_ATP"/>
    <property type="match status" value="1"/>
</dbReference>
<keyword evidence="8" id="KW-0418">Kinase</keyword>
<keyword evidence="3" id="KW-0723">Serine/threonine-protein kinase</keyword>
<dbReference type="Pfam" id="PF07714">
    <property type="entry name" value="PK_Tyr_Ser-Thr"/>
    <property type="match status" value="1"/>
</dbReference>
<feature type="compositionally biased region" description="Low complexity" evidence="15">
    <location>
        <begin position="540"/>
        <end position="558"/>
    </location>
</feature>
<dbReference type="SMART" id="SM00220">
    <property type="entry name" value="S_TKc"/>
    <property type="match status" value="1"/>
</dbReference>
<feature type="domain" description="Protein kinase" evidence="17">
    <location>
        <begin position="308"/>
        <end position="636"/>
    </location>
</feature>
<dbReference type="InterPro" id="IPR001245">
    <property type="entry name" value="Ser-Thr/Tyr_kinase_cat_dom"/>
</dbReference>
<dbReference type="InterPro" id="IPR017441">
    <property type="entry name" value="Protein_kinase_ATP_BS"/>
</dbReference>
<evidence type="ECO:0000256" key="10">
    <source>
        <dbReference type="ARBA" id="ARBA00022989"/>
    </source>
</evidence>
<dbReference type="InterPro" id="IPR008271">
    <property type="entry name" value="Ser/Thr_kinase_AS"/>
</dbReference>
<dbReference type="Proteomes" id="UP001055439">
    <property type="component" value="Chromosome 8"/>
</dbReference>
<feature type="region of interest" description="Disordered" evidence="15">
    <location>
        <begin position="1"/>
        <end position="30"/>
    </location>
</feature>
<feature type="transmembrane region" description="Helical" evidence="16">
    <location>
        <begin position="218"/>
        <end position="242"/>
    </location>
</feature>
<evidence type="ECO:0000259" key="17">
    <source>
        <dbReference type="PROSITE" id="PS50011"/>
    </source>
</evidence>
<evidence type="ECO:0000313" key="19">
    <source>
        <dbReference type="Proteomes" id="UP001055439"/>
    </source>
</evidence>
<dbReference type="InterPro" id="IPR000719">
    <property type="entry name" value="Prot_kinase_dom"/>
</dbReference>
<evidence type="ECO:0000256" key="1">
    <source>
        <dbReference type="ARBA" id="ARBA00004167"/>
    </source>
</evidence>
<feature type="binding site" evidence="14">
    <location>
        <position position="336"/>
    </location>
    <ligand>
        <name>ATP</name>
        <dbReference type="ChEBI" id="CHEBI:30616"/>
    </ligand>
</feature>
<dbReference type="GO" id="GO:0005524">
    <property type="term" value="F:ATP binding"/>
    <property type="evidence" value="ECO:0007669"/>
    <property type="project" value="UniProtKB-UniRule"/>
</dbReference>
<sequence>MWMRQQQHFPVARWNTESNDNEDGGSHACNAFELPPHSILPPRTLIATQPARSIEPGLPAAFSTPPTPFQFPLPLPPPAIKTQPRMSGVWVFKNGVLRRVENPSGGEPGGGLRRKVLVHLPTNEVVTSLAMLESGLAALGWERYPSTPDLIQFHRRSSVHSSPCPGTSPGSPPCTCTTLWNVFEDAQPAIIASKFDRVRHDFCMSTSDSSTYSKVSPAVTVVATTGIIVGGAVLIVVAILIIKCVVKTKLRSVSAEEQLPTVTATGSHGSALRKDSTVDMEPIYRFLEDVEKERPMRFTPHHLVHFTNNYAEKLGSGGFGVVYGGRFPNGVKVAVKVLRGTTTSDKRAEERFMAEIGTICRTSHANLVRLYGFCFDKITRALVYEYMEKGSLDQYLFNHKDRIEWGKLREIAIGAAKAIRYLHEEHEQKVVHYDIKPGNILLDADFTPRVSDLGLAKLCDRGDAPVTLTGARGTPGYAAPELWMPLPVTHKCDVYSFGMVLFEILGRRRNLDVRRGEGREWYPRWAWQKHEQGDLEGVISDSSGVQVPGQGQDDVQSGTAVRAAPPRKQTFDEQRSEDAGRGRRDHRHAFGPVPLSFLLECFEPNSVESRQRKAQTAEEFSQAAVDRSVFPSHPFVLLSSLLCFFFPLNNHL</sequence>
<evidence type="ECO:0000256" key="13">
    <source>
        <dbReference type="ARBA" id="ARBA00048679"/>
    </source>
</evidence>
<evidence type="ECO:0000256" key="6">
    <source>
        <dbReference type="ARBA" id="ARBA00022729"/>
    </source>
</evidence>
<dbReference type="GO" id="GO:0004674">
    <property type="term" value="F:protein serine/threonine kinase activity"/>
    <property type="evidence" value="ECO:0007669"/>
    <property type="project" value="UniProtKB-KW"/>
</dbReference>
<evidence type="ECO:0000256" key="9">
    <source>
        <dbReference type="ARBA" id="ARBA00022840"/>
    </source>
</evidence>
<dbReference type="PROSITE" id="PS00108">
    <property type="entry name" value="PROTEIN_KINASE_ST"/>
    <property type="match status" value="1"/>
</dbReference>
<organism evidence="18 19">
    <name type="scientific">Musa troglodytarum</name>
    <name type="common">fe'i banana</name>
    <dbReference type="NCBI Taxonomy" id="320322"/>
    <lineage>
        <taxon>Eukaryota</taxon>
        <taxon>Viridiplantae</taxon>
        <taxon>Streptophyta</taxon>
        <taxon>Embryophyta</taxon>
        <taxon>Tracheophyta</taxon>
        <taxon>Spermatophyta</taxon>
        <taxon>Magnoliopsida</taxon>
        <taxon>Liliopsida</taxon>
        <taxon>Zingiberales</taxon>
        <taxon>Musaceae</taxon>
        <taxon>Musa</taxon>
    </lineage>
</organism>
<keyword evidence="9 14" id="KW-0067">ATP-binding</keyword>
<evidence type="ECO:0000256" key="3">
    <source>
        <dbReference type="ARBA" id="ARBA00022527"/>
    </source>
</evidence>
<dbReference type="EMBL" id="CP097510">
    <property type="protein sequence ID" value="URE35421.1"/>
    <property type="molecule type" value="Genomic_DNA"/>
</dbReference>
<evidence type="ECO:0000256" key="15">
    <source>
        <dbReference type="SAM" id="MobiDB-lite"/>
    </source>
</evidence>
<evidence type="ECO:0000256" key="4">
    <source>
        <dbReference type="ARBA" id="ARBA00022679"/>
    </source>
</evidence>
<evidence type="ECO:0000256" key="16">
    <source>
        <dbReference type="SAM" id="Phobius"/>
    </source>
</evidence>
<accession>A0A9E7KZU7</accession>
<evidence type="ECO:0000256" key="7">
    <source>
        <dbReference type="ARBA" id="ARBA00022741"/>
    </source>
</evidence>
<dbReference type="PROSITE" id="PS50011">
    <property type="entry name" value="PROTEIN_KINASE_DOM"/>
    <property type="match status" value="1"/>
</dbReference>
<feature type="region of interest" description="Disordered" evidence="15">
    <location>
        <begin position="539"/>
        <end position="589"/>
    </location>
</feature>
<evidence type="ECO:0000256" key="14">
    <source>
        <dbReference type="PROSITE-ProRule" id="PRU10141"/>
    </source>
</evidence>
<comment type="catalytic activity">
    <reaction evidence="12">
        <text>L-threonyl-[protein] + ATP = O-phospho-L-threonyl-[protein] + ADP + H(+)</text>
        <dbReference type="Rhea" id="RHEA:46608"/>
        <dbReference type="Rhea" id="RHEA-COMP:11060"/>
        <dbReference type="Rhea" id="RHEA-COMP:11605"/>
        <dbReference type="ChEBI" id="CHEBI:15378"/>
        <dbReference type="ChEBI" id="CHEBI:30013"/>
        <dbReference type="ChEBI" id="CHEBI:30616"/>
        <dbReference type="ChEBI" id="CHEBI:61977"/>
        <dbReference type="ChEBI" id="CHEBI:456216"/>
        <dbReference type="EC" id="2.7.11.1"/>
    </reaction>
</comment>
<evidence type="ECO:0000256" key="8">
    <source>
        <dbReference type="ARBA" id="ARBA00022777"/>
    </source>
</evidence>
<keyword evidence="5 16" id="KW-0812">Transmembrane</keyword>
<keyword evidence="11 16" id="KW-0472">Membrane</keyword>
<dbReference type="GO" id="GO:0016020">
    <property type="term" value="C:membrane"/>
    <property type="evidence" value="ECO:0007669"/>
    <property type="project" value="UniProtKB-SubCell"/>
</dbReference>
<keyword evidence="4" id="KW-0808">Transferase</keyword>